<dbReference type="InterPro" id="IPR036453">
    <property type="entry name" value="GluRdtase_dimer_dom_sf"/>
</dbReference>
<comment type="caution">
    <text evidence="8">Lacks conserved residue(s) required for the propagation of feature annotation.</text>
</comment>
<dbReference type="Gene3D" id="3.30.460.30">
    <property type="entry name" value="Glutamyl-tRNA reductase, N-terminal domain"/>
    <property type="match status" value="1"/>
</dbReference>
<evidence type="ECO:0000259" key="10">
    <source>
        <dbReference type="Pfam" id="PF00745"/>
    </source>
</evidence>
<dbReference type="InterPro" id="IPR036343">
    <property type="entry name" value="GluRdtase_N_sf"/>
</dbReference>
<evidence type="ECO:0000259" key="12">
    <source>
        <dbReference type="Pfam" id="PF05201"/>
    </source>
</evidence>
<sequence length="430" mass="48502">MHSVILDMYQDFKALSLSFKNAPIQIREQVSLSEEAVGRLLHYFKEFTSATDVMVLSTCNRTEVYYLSENDLSEDIIKLIGIEKGISNLDHIKPFFDKINEHEQAIQHLFYVSMGLEAQVVGDIQISNQVKRAYQASADLQLAGPFLHRLMHTIFFSNKRVVQETSFRDGAASISYAATELVKTLTSEINSPRILVVGVGEIGEDVCRNLIGQQSMSVKITNRTQSKAEQLAAECNFQVQSFEQLWEAVDEADVIISSVGTEEPIFTKDKVDELDILSFKYFIDLSVPRSVGIDVEENPAAIVYNVDSIKSKADQALEKRTKAIPQVQQIIAEAIEEFNDWSKEMIVSPTINNLKNALEQIRQEELARYLKEINGSAESELVEKVTKSMMQKIIKLPVLQLKAACKRGEAETLIDVLNNLFDLEKDKQVK</sequence>
<evidence type="ECO:0000313" key="14">
    <source>
        <dbReference type="Proteomes" id="UP000636010"/>
    </source>
</evidence>
<proteinExistence type="inferred from homology"/>
<feature type="domain" description="Quinate/shikimate 5-dehydrogenase/glutamyl-tRNA reductase" evidence="11">
    <location>
        <begin position="180"/>
        <end position="310"/>
    </location>
</feature>
<comment type="similarity">
    <text evidence="2 8 9">Belongs to the glutamyl-tRNA reductase family.</text>
</comment>
<keyword evidence="14" id="KW-1185">Reference proteome</keyword>
<dbReference type="PANTHER" id="PTHR43013">
    <property type="entry name" value="GLUTAMYL-TRNA REDUCTASE"/>
    <property type="match status" value="1"/>
</dbReference>
<dbReference type="SUPFAM" id="SSF69742">
    <property type="entry name" value="Glutamyl tRNA-reductase catalytic, N-terminal domain"/>
    <property type="match status" value="1"/>
</dbReference>
<comment type="miscellaneous">
    <text evidence="8">During catalysis, the active site Cys acts as a nucleophile attacking the alpha-carbonyl group of tRNA-bound glutamate with the formation of a thioester intermediate between enzyme and glutamate, and the concomitant release of tRNA(Glu). The thioester intermediate is finally reduced by direct hydride transfer from NADPH, to form the product GSA.</text>
</comment>
<evidence type="ECO:0000259" key="11">
    <source>
        <dbReference type="Pfam" id="PF01488"/>
    </source>
</evidence>
<evidence type="ECO:0000256" key="7">
    <source>
        <dbReference type="ARBA" id="ARBA00047464"/>
    </source>
</evidence>
<dbReference type="Gene3D" id="3.40.50.720">
    <property type="entry name" value="NAD(P)-binding Rossmann-like Domain"/>
    <property type="match status" value="1"/>
</dbReference>
<keyword evidence="6 8" id="KW-0627">Porphyrin biosynthesis</keyword>
<feature type="domain" description="Glutamyl-tRNA reductase N-terminal" evidence="12">
    <location>
        <begin position="16"/>
        <end position="165"/>
    </location>
</feature>
<accession>A0ABQ1N1K7</accession>
<comment type="domain">
    <text evidence="8">Possesses an unusual extended V-shaped dimeric structure with each monomer consisting of three distinct domains arranged along a curved 'spinal' alpha-helix. The N-terminal catalytic domain specifically recognizes the glutamate moiety of the substrate. The second domain is the NADPH-binding domain, and the third C-terminal domain is responsible for dimerization.</text>
</comment>
<comment type="caution">
    <text evidence="13">The sequence shown here is derived from an EMBL/GenBank/DDBJ whole genome shotgun (WGS) entry which is preliminary data.</text>
</comment>
<feature type="domain" description="Tetrapyrrole biosynthesis glutamyl-tRNA reductase dimerisation" evidence="10">
    <location>
        <begin position="326"/>
        <end position="423"/>
    </location>
</feature>
<evidence type="ECO:0000256" key="4">
    <source>
        <dbReference type="ARBA" id="ARBA00022857"/>
    </source>
</evidence>
<keyword evidence="5 8" id="KW-0560">Oxidoreductase</keyword>
<dbReference type="EC" id="1.2.1.70" evidence="3 8"/>
<comment type="pathway">
    <text evidence="1 8 9">Porphyrin-containing compound metabolism; protoporphyrin-IX biosynthesis; 5-aminolevulinate from L-glutamyl-tRNA(Glu): step 1/2.</text>
</comment>
<dbReference type="Proteomes" id="UP000636010">
    <property type="component" value="Unassembled WGS sequence"/>
</dbReference>
<dbReference type="SUPFAM" id="SSF51735">
    <property type="entry name" value="NAD(P)-binding Rossmann-fold domains"/>
    <property type="match status" value="1"/>
</dbReference>
<evidence type="ECO:0000256" key="2">
    <source>
        <dbReference type="ARBA" id="ARBA00005916"/>
    </source>
</evidence>
<protein>
    <recommendedName>
        <fullName evidence="3 8">Glutamyl-tRNA reductase</fullName>
        <shortName evidence="8">GluTR</shortName>
        <ecNumber evidence="3 8">1.2.1.70</ecNumber>
    </recommendedName>
</protein>
<dbReference type="InterPro" id="IPR036291">
    <property type="entry name" value="NAD(P)-bd_dom_sf"/>
</dbReference>
<evidence type="ECO:0000313" key="13">
    <source>
        <dbReference type="EMBL" id="GGC50946.1"/>
    </source>
</evidence>
<feature type="binding site" evidence="8">
    <location>
        <begin position="58"/>
        <end position="61"/>
    </location>
    <ligand>
        <name>substrate</name>
    </ligand>
</feature>
<organism evidence="13 14">
    <name type="scientific">Marivirga lumbricoides</name>
    <dbReference type="NCBI Taxonomy" id="1046115"/>
    <lineage>
        <taxon>Bacteria</taxon>
        <taxon>Pseudomonadati</taxon>
        <taxon>Bacteroidota</taxon>
        <taxon>Cytophagia</taxon>
        <taxon>Cytophagales</taxon>
        <taxon>Marivirgaceae</taxon>
        <taxon>Marivirga</taxon>
    </lineage>
</organism>
<keyword evidence="4 8" id="KW-0521">NADP</keyword>
<feature type="site" description="Important for activity" evidence="8">
    <location>
        <position position="108"/>
    </location>
</feature>
<comment type="subunit">
    <text evidence="8">Homodimer.</text>
</comment>
<dbReference type="PANTHER" id="PTHR43013:SF1">
    <property type="entry name" value="GLUTAMYL-TRNA REDUCTASE"/>
    <property type="match status" value="1"/>
</dbReference>
<name>A0ABQ1N1K7_9BACT</name>
<dbReference type="NCBIfam" id="TIGR01035">
    <property type="entry name" value="hemA"/>
    <property type="match status" value="1"/>
</dbReference>
<dbReference type="EMBL" id="BMEC01000015">
    <property type="protein sequence ID" value="GGC50946.1"/>
    <property type="molecule type" value="Genomic_DNA"/>
</dbReference>
<evidence type="ECO:0000256" key="3">
    <source>
        <dbReference type="ARBA" id="ARBA00012970"/>
    </source>
</evidence>
<dbReference type="Pfam" id="PF01488">
    <property type="entry name" value="Shikimate_DH"/>
    <property type="match status" value="1"/>
</dbReference>
<feature type="active site" description="Nucleophile" evidence="8">
    <location>
        <position position="59"/>
    </location>
</feature>
<comment type="catalytic activity">
    <reaction evidence="7 8 9">
        <text>(S)-4-amino-5-oxopentanoate + tRNA(Glu) + NADP(+) = L-glutamyl-tRNA(Glu) + NADPH + H(+)</text>
        <dbReference type="Rhea" id="RHEA:12344"/>
        <dbReference type="Rhea" id="RHEA-COMP:9663"/>
        <dbReference type="Rhea" id="RHEA-COMP:9680"/>
        <dbReference type="ChEBI" id="CHEBI:15378"/>
        <dbReference type="ChEBI" id="CHEBI:57501"/>
        <dbReference type="ChEBI" id="CHEBI:57783"/>
        <dbReference type="ChEBI" id="CHEBI:58349"/>
        <dbReference type="ChEBI" id="CHEBI:78442"/>
        <dbReference type="ChEBI" id="CHEBI:78520"/>
        <dbReference type="EC" id="1.2.1.70"/>
    </reaction>
</comment>
<dbReference type="SUPFAM" id="SSF69075">
    <property type="entry name" value="Glutamyl tRNA-reductase dimerization domain"/>
    <property type="match status" value="1"/>
</dbReference>
<gene>
    <name evidence="8 13" type="primary">hemA</name>
    <name evidence="13" type="ORF">GCM10011506_40830</name>
</gene>
<evidence type="ECO:0000256" key="5">
    <source>
        <dbReference type="ARBA" id="ARBA00023002"/>
    </source>
</evidence>
<evidence type="ECO:0000256" key="9">
    <source>
        <dbReference type="RuleBase" id="RU000584"/>
    </source>
</evidence>
<feature type="binding site" evidence="8">
    <location>
        <begin position="123"/>
        <end position="125"/>
    </location>
    <ligand>
        <name>substrate</name>
    </ligand>
</feature>
<dbReference type="InterPro" id="IPR015896">
    <property type="entry name" value="4pyrrol_synth_GluRdtase_dimer"/>
</dbReference>
<dbReference type="InterPro" id="IPR006151">
    <property type="entry name" value="Shikm_DH/Glu-tRNA_Rdtase"/>
</dbReference>
<dbReference type="HAMAP" id="MF_00087">
    <property type="entry name" value="Glu_tRNA_reductase"/>
    <property type="match status" value="1"/>
</dbReference>
<evidence type="ECO:0000256" key="6">
    <source>
        <dbReference type="ARBA" id="ARBA00023244"/>
    </source>
</evidence>
<evidence type="ECO:0000256" key="8">
    <source>
        <dbReference type="HAMAP-Rule" id="MF_00087"/>
    </source>
</evidence>
<feature type="binding site" evidence="8">
    <location>
        <begin position="198"/>
        <end position="203"/>
    </location>
    <ligand>
        <name>NADP(+)</name>
        <dbReference type="ChEBI" id="CHEBI:58349"/>
    </ligand>
</feature>
<comment type="function">
    <text evidence="8">Catalyzes the NADPH-dependent reduction of glutamyl-tRNA(Glu) to glutamate 1-semialdehyde (GSA).</text>
</comment>
<dbReference type="Pfam" id="PF00745">
    <property type="entry name" value="GlutR_dimer"/>
    <property type="match status" value="1"/>
</dbReference>
<dbReference type="PIRSF" id="PIRSF000445">
    <property type="entry name" value="4pyrrol_synth_GluRdtase"/>
    <property type="match status" value="1"/>
</dbReference>
<reference evidence="14" key="1">
    <citation type="journal article" date="2019" name="Int. J. Syst. Evol. Microbiol.">
        <title>The Global Catalogue of Microorganisms (GCM) 10K type strain sequencing project: providing services to taxonomists for standard genome sequencing and annotation.</title>
        <authorList>
            <consortium name="The Broad Institute Genomics Platform"/>
            <consortium name="The Broad Institute Genome Sequencing Center for Infectious Disease"/>
            <person name="Wu L."/>
            <person name="Ma J."/>
        </authorList>
    </citation>
    <scope>NUCLEOTIDE SEQUENCE [LARGE SCALE GENOMIC DNA]</scope>
    <source>
        <strain evidence="14">CGMCC 1.10832</strain>
    </source>
</reference>
<feature type="binding site" evidence="8">
    <location>
        <position position="129"/>
    </location>
    <ligand>
        <name>substrate</name>
    </ligand>
</feature>
<dbReference type="InterPro" id="IPR015895">
    <property type="entry name" value="4pyrrol_synth_GluRdtase_N"/>
</dbReference>
<dbReference type="InterPro" id="IPR000343">
    <property type="entry name" value="4pyrrol_synth_GluRdtase"/>
</dbReference>
<evidence type="ECO:0000256" key="1">
    <source>
        <dbReference type="ARBA" id="ARBA00005059"/>
    </source>
</evidence>
<dbReference type="Pfam" id="PF05201">
    <property type="entry name" value="GlutR_N"/>
    <property type="match status" value="1"/>
</dbReference>